<dbReference type="Proteomes" id="UP001152320">
    <property type="component" value="Chromosome 8"/>
</dbReference>
<dbReference type="PANTHER" id="PTHR11364:SF27">
    <property type="entry name" value="SULFURTRANSFERASE"/>
    <property type="match status" value="1"/>
</dbReference>
<dbReference type="FunFam" id="3.40.250.10:FF:000001">
    <property type="entry name" value="Sulfurtransferase"/>
    <property type="match status" value="1"/>
</dbReference>
<dbReference type="SUPFAM" id="SSF52821">
    <property type="entry name" value="Rhodanese/Cell cycle control phosphatase"/>
    <property type="match status" value="2"/>
</dbReference>
<dbReference type="FunFam" id="3.40.250.10:FF:000015">
    <property type="entry name" value="Sulfurtransferase"/>
    <property type="match status" value="1"/>
</dbReference>
<dbReference type="PROSITE" id="PS50206">
    <property type="entry name" value="RHODANESE_3"/>
    <property type="match status" value="2"/>
</dbReference>
<evidence type="ECO:0000259" key="6">
    <source>
        <dbReference type="PROSITE" id="PS50206"/>
    </source>
</evidence>
<dbReference type="CDD" id="cd01448">
    <property type="entry name" value="TST_Repeat_1"/>
    <property type="match status" value="1"/>
</dbReference>
<dbReference type="OrthoDB" id="270167at2759"/>
<dbReference type="InterPro" id="IPR036873">
    <property type="entry name" value="Rhodanese-like_dom_sf"/>
</dbReference>
<dbReference type="PROSITE" id="PS00683">
    <property type="entry name" value="RHODANESE_2"/>
    <property type="match status" value="1"/>
</dbReference>
<evidence type="ECO:0000313" key="8">
    <source>
        <dbReference type="Proteomes" id="UP001152320"/>
    </source>
</evidence>
<dbReference type="EMBL" id="JAIZAY010000008">
    <property type="protein sequence ID" value="KAJ8037840.1"/>
    <property type="molecule type" value="Genomic_DNA"/>
</dbReference>
<keyword evidence="2" id="KW-0963">Cytoplasm</keyword>
<dbReference type="GO" id="GO:0005739">
    <property type="term" value="C:mitochondrion"/>
    <property type="evidence" value="ECO:0007669"/>
    <property type="project" value="TreeGrafter"/>
</dbReference>
<keyword evidence="4" id="KW-0677">Repeat</keyword>
<evidence type="ECO:0000256" key="5">
    <source>
        <dbReference type="RuleBase" id="RU000507"/>
    </source>
</evidence>
<evidence type="ECO:0000313" key="7">
    <source>
        <dbReference type="EMBL" id="KAJ8037840.1"/>
    </source>
</evidence>
<dbReference type="AlphaFoldDB" id="A0A9Q1C3P5"/>
<dbReference type="PROSITE" id="PS00380">
    <property type="entry name" value="RHODANESE_1"/>
    <property type="match status" value="1"/>
</dbReference>
<name>A0A9Q1C3P5_HOLLE</name>
<evidence type="ECO:0000256" key="2">
    <source>
        <dbReference type="ARBA" id="ARBA00022490"/>
    </source>
</evidence>
<comment type="subcellular location">
    <subcellularLocation>
        <location evidence="1">Cytoplasm</location>
    </subcellularLocation>
</comment>
<reference evidence="7" key="1">
    <citation type="submission" date="2021-10" db="EMBL/GenBank/DDBJ databases">
        <title>Tropical sea cucumber genome reveals ecological adaptation and Cuvierian tubules defense mechanism.</title>
        <authorList>
            <person name="Chen T."/>
        </authorList>
    </citation>
    <scope>NUCLEOTIDE SEQUENCE</scope>
    <source>
        <strain evidence="7">Nanhai2018</strain>
        <tissue evidence="7">Muscle</tissue>
    </source>
</reference>
<dbReference type="CDD" id="cd01449">
    <property type="entry name" value="TST_Repeat_2"/>
    <property type="match status" value="1"/>
</dbReference>
<accession>A0A9Q1C3P5</accession>
<dbReference type="Pfam" id="PF00581">
    <property type="entry name" value="Rhodanese"/>
    <property type="match status" value="2"/>
</dbReference>
<organism evidence="7 8">
    <name type="scientific">Holothuria leucospilota</name>
    <name type="common">Black long sea cucumber</name>
    <name type="synonym">Mertensiothuria leucospilota</name>
    <dbReference type="NCBI Taxonomy" id="206669"/>
    <lineage>
        <taxon>Eukaryota</taxon>
        <taxon>Metazoa</taxon>
        <taxon>Echinodermata</taxon>
        <taxon>Eleutherozoa</taxon>
        <taxon>Echinozoa</taxon>
        <taxon>Holothuroidea</taxon>
        <taxon>Aspidochirotacea</taxon>
        <taxon>Aspidochirotida</taxon>
        <taxon>Holothuriidae</taxon>
        <taxon>Holothuria</taxon>
    </lineage>
</organism>
<dbReference type="GO" id="GO:0004792">
    <property type="term" value="F:thiosulfate-cyanide sulfurtransferase activity"/>
    <property type="evidence" value="ECO:0007669"/>
    <property type="project" value="InterPro"/>
</dbReference>
<protein>
    <recommendedName>
        <fullName evidence="5">Sulfurtransferase</fullName>
    </recommendedName>
</protein>
<evidence type="ECO:0000256" key="3">
    <source>
        <dbReference type="ARBA" id="ARBA00022679"/>
    </source>
</evidence>
<evidence type="ECO:0000256" key="4">
    <source>
        <dbReference type="ARBA" id="ARBA00022737"/>
    </source>
</evidence>
<proteinExistence type="predicted"/>
<dbReference type="SMART" id="SM00450">
    <property type="entry name" value="RHOD"/>
    <property type="match status" value="2"/>
</dbReference>
<feature type="domain" description="Rhodanese" evidence="6">
    <location>
        <begin position="20"/>
        <end position="140"/>
    </location>
</feature>
<dbReference type="InterPro" id="IPR001307">
    <property type="entry name" value="Thiosulphate_STrfase_CS"/>
</dbReference>
<dbReference type="InterPro" id="IPR045078">
    <property type="entry name" value="TST/MPST-like"/>
</dbReference>
<sequence>MHRVSPLVTTGWLSKVLTPGSQGIRVLDGSWYMPTSEGDAHKDYLEKHIPGAAFFDSEKVSDLTSPYSHTVPHPRLFGDYVGKLGITNDTHVIVYDNHKEYGMFSSPRVWWIMRLFGHHRVSVLEGGLPKWISEGHPTTHEVPQIEKTEYNVNFQPQLLKKFEDMMQNLKTKKFQVMDARSRARFAGTVEEPRKGSLKLGHIPNSKNIPFMDLLDPETQQMKPPEELKKIFAEGGIDLTKPLTATCGSGITACIISLGAFLSGKEDVSVFDGSWEEYAQRASSEDIVSAPQGPAGG</sequence>
<keyword evidence="3 5" id="KW-0808">Transferase</keyword>
<comment type="caution">
    <text evidence="7">The sequence shown here is derived from an EMBL/GenBank/DDBJ whole genome shotgun (WGS) entry which is preliminary data.</text>
</comment>
<evidence type="ECO:0000256" key="1">
    <source>
        <dbReference type="ARBA" id="ARBA00004496"/>
    </source>
</evidence>
<dbReference type="PANTHER" id="PTHR11364">
    <property type="entry name" value="THIOSULFATE SULFERTANSFERASE"/>
    <property type="match status" value="1"/>
</dbReference>
<gene>
    <name evidence="7" type="ORF">HOLleu_18760</name>
</gene>
<keyword evidence="8" id="KW-1185">Reference proteome</keyword>
<feature type="domain" description="Rhodanese" evidence="6">
    <location>
        <begin position="170"/>
        <end position="286"/>
    </location>
</feature>
<dbReference type="InterPro" id="IPR001763">
    <property type="entry name" value="Rhodanese-like_dom"/>
</dbReference>
<dbReference type="Gene3D" id="3.40.250.10">
    <property type="entry name" value="Rhodanese-like domain"/>
    <property type="match status" value="2"/>
</dbReference>